<keyword evidence="1" id="KW-0812">Transmembrane</keyword>
<dbReference type="Proteomes" id="UP000326877">
    <property type="component" value="Unassembled WGS sequence"/>
</dbReference>
<keyword evidence="1" id="KW-1133">Transmembrane helix</keyword>
<dbReference type="EMBL" id="ML735254">
    <property type="protein sequence ID" value="KAE8390531.1"/>
    <property type="molecule type" value="Genomic_DNA"/>
</dbReference>
<name>A0A5N7C8Q7_PETAA</name>
<reference evidence="2" key="1">
    <citation type="submission" date="2019-04" db="EMBL/GenBank/DDBJ databases">
        <title>Friends and foes A comparative genomics studyof 23 Aspergillus species from section Flavi.</title>
        <authorList>
            <consortium name="DOE Joint Genome Institute"/>
            <person name="Kjaerbolling I."/>
            <person name="Vesth T."/>
            <person name="Frisvad J.C."/>
            <person name="Nybo J.L."/>
            <person name="Theobald S."/>
            <person name="Kildgaard S."/>
            <person name="Isbrandt T."/>
            <person name="Kuo A."/>
            <person name="Sato A."/>
            <person name="Lyhne E.K."/>
            <person name="Kogle M.E."/>
            <person name="Wiebenga A."/>
            <person name="Kun R.S."/>
            <person name="Lubbers R.J."/>
            <person name="Makela M.R."/>
            <person name="Barry K."/>
            <person name="Chovatia M."/>
            <person name="Clum A."/>
            <person name="Daum C."/>
            <person name="Haridas S."/>
            <person name="He G."/>
            <person name="LaButti K."/>
            <person name="Lipzen A."/>
            <person name="Mondo S."/>
            <person name="Riley R."/>
            <person name="Salamov A."/>
            <person name="Simmons B.A."/>
            <person name="Magnuson J.K."/>
            <person name="Henrissat B."/>
            <person name="Mortensen U.H."/>
            <person name="Larsen T.O."/>
            <person name="Devries R.P."/>
            <person name="Grigoriev I.V."/>
            <person name="Machida M."/>
            <person name="Baker S.E."/>
            <person name="Andersen M.R."/>
        </authorList>
    </citation>
    <scope>NUCLEOTIDE SEQUENCE [LARGE SCALE GENOMIC DNA]</scope>
    <source>
        <strain evidence="2">IBT 14317</strain>
    </source>
</reference>
<protein>
    <submittedName>
        <fullName evidence="2">Uncharacterized protein</fullName>
    </submittedName>
</protein>
<gene>
    <name evidence="2" type="ORF">BDV23DRAFT_85222</name>
</gene>
<evidence type="ECO:0000256" key="1">
    <source>
        <dbReference type="SAM" id="Phobius"/>
    </source>
</evidence>
<evidence type="ECO:0000313" key="2">
    <source>
        <dbReference type="EMBL" id="KAE8390531.1"/>
    </source>
</evidence>
<feature type="transmembrane region" description="Helical" evidence="1">
    <location>
        <begin position="35"/>
        <end position="56"/>
    </location>
</feature>
<dbReference type="OrthoDB" id="26282at2759"/>
<accession>A0A5N7C8Q7</accession>
<organism evidence="2">
    <name type="scientific">Petromyces alliaceus</name>
    <name type="common">Aspergillus alliaceus</name>
    <dbReference type="NCBI Taxonomy" id="209559"/>
    <lineage>
        <taxon>Eukaryota</taxon>
        <taxon>Fungi</taxon>
        <taxon>Dikarya</taxon>
        <taxon>Ascomycota</taxon>
        <taxon>Pezizomycotina</taxon>
        <taxon>Eurotiomycetes</taxon>
        <taxon>Eurotiomycetidae</taxon>
        <taxon>Eurotiales</taxon>
        <taxon>Aspergillaceae</taxon>
        <taxon>Aspergillus</taxon>
        <taxon>Aspergillus subgen. Circumdati</taxon>
    </lineage>
</organism>
<keyword evidence="1" id="KW-0472">Membrane</keyword>
<sequence length="62" mass="7406">MSLTSDERRYLLVWQIVMKPLVAGNYKRISLVDLLLGWIYYPLQVGFVQFSFYIPWRPPMPV</sequence>
<dbReference type="AlphaFoldDB" id="A0A5N7C8Q7"/>
<proteinExistence type="predicted"/>